<protein>
    <submittedName>
        <fullName evidence="1">Uncharacterized protein</fullName>
    </submittedName>
</protein>
<keyword evidence="2" id="KW-1185">Reference proteome</keyword>
<proteinExistence type="predicted"/>
<sequence length="46" mass="5209">MGQDSGTGALCMGGTHSLKRIGREYGLEWPRRKHISLAERRLPTER</sequence>
<name>G7Z3C7_AZOL4</name>
<evidence type="ECO:0000313" key="2">
    <source>
        <dbReference type="Proteomes" id="UP000005667"/>
    </source>
</evidence>
<dbReference type="STRING" id="862719.AZOLI_2727"/>
<gene>
    <name evidence="1" type="ordered locus">AZOLI_2727</name>
</gene>
<dbReference type="AlphaFoldDB" id="G7Z3C7"/>
<dbReference type="KEGG" id="ali:AZOLI_2727"/>
<evidence type="ECO:0000313" key="1">
    <source>
        <dbReference type="EMBL" id="CBS87914.1"/>
    </source>
</evidence>
<dbReference type="EMBL" id="FQ311868">
    <property type="protein sequence ID" value="CBS87914.1"/>
    <property type="molecule type" value="Genomic_DNA"/>
</dbReference>
<dbReference type="HOGENOM" id="CLU_3179663_0_0_5"/>
<accession>G7Z3C7</accession>
<reference evidence="2" key="1">
    <citation type="journal article" date="2011" name="PLoS Genet.">
        <title>Azospirillum genomes reveal transition of bacteria from aquatic to terrestrial environments.</title>
        <authorList>
            <person name="Wisniewski-Dye F."/>
            <person name="Borziak K."/>
            <person name="Khalsa-Moyers G."/>
            <person name="Alexandre G."/>
            <person name="Sukharnikov L.O."/>
            <person name="Wuichet K."/>
            <person name="Hurst G.B."/>
            <person name="McDonald W.H."/>
            <person name="Robertson J.S."/>
            <person name="Barbe V."/>
            <person name="Calteau A."/>
            <person name="Rouy Z."/>
            <person name="Mangenot S."/>
            <person name="Prigent-Combaret C."/>
            <person name="Normand P."/>
            <person name="Boyer M."/>
            <person name="Siguier P."/>
            <person name="Dessaux Y."/>
            <person name="Elmerich C."/>
            <person name="Condemine G."/>
            <person name="Krishnen G."/>
            <person name="Kennedy I."/>
            <person name="Paterson A.H."/>
            <person name="Gonzalez V."/>
            <person name="Mavingui P."/>
            <person name="Zhulin I.B."/>
        </authorList>
    </citation>
    <scope>NUCLEOTIDE SEQUENCE [LARGE SCALE GENOMIC DNA]</scope>
    <source>
        <strain evidence="2">4B</strain>
    </source>
</reference>
<dbReference type="Proteomes" id="UP000005667">
    <property type="component" value="Chromosome"/>
</dbReference>
<organism evidence="1 2">
    <name type="scientific">Azospirillum lipoferum (strain 4B)</name>
    <dbReference type="NCBI Taxonomy" id="862719"/>
    <lineage>
        <taxon>Bacteria</taxon>
        <taxon>Pseudomonadati</taxon>
        <taxon>Pseudomonadota</taxon>
        <taxon>Alphaproteobacteria</taxon>
        <taxon>Rhodospirillales</taxon>
        <taxon>Azospirillaceae</taxon>
        <taxon>Azospirillum</taxon>
    </lineage>
</organism>